<dbReference type="SUPFAM" id="SSF55781">
    <property type="entry name" value="GAF domain-like"/>
    <property type="match status" value="1"/>
</dbReference>
<accession>A0A7X2Z6M2</accession>
<reference evidence="2 3" key="1">
    <citation type="submission" date="2019-11" db="EMBL/GenBank/DDBJ databases">
        <title>Draft genome sequences of five Paenibacillus species of dairy origin.</title>
        <authorList>
            <person name="Olajide A.M."/>
            <person name="Chen S."/>
            <person name="Lapointe G."/>
        </authorList>
    </citation>
    <scope>NUCLEOTIDE SEQUENCE [LARGE SCALE GENOMIC DNA]</scope>
    <source>
        <strain evidence="2 3">2CS3</strain>
    </source>
</reference>
<sequence length="146" mass="16133">MPAFIQIITGELEALCRATSSDFSALSFAPKHEPRIRWKYAFGNRSERYKQMVVKPGLGPGGLTLRTGKTTRWTDFPAARPGLPMECPLVASELLHAAAAVPITMRETVYGVLLIARRSAEAYADSDIDTLYQHVQTLQSLLEPTL</sequence>
<name>A0A7X2Z6M2_9BACL</name>
<dbReference type="Proteomes" id="UP000450917">
    <property type="component" value="Unassembled WGS sequence"/>
</dbReference>
<evidence type="ECO:0000259" key="1">
    <source>
        <dbReference type="Pfam" id="PF13185"/>
    </source>
</evidence>
<dbReference type="RefSeq" id="WP_054795654.1">
    <property type="nucleotide sequence ID" value="NZ_JARTHJ010000028.1"/>
</dbReference>
<dbReference type="AlphaFoldDB" id="A0A7X2Z6M2"/>
<protein>
    <submittedName>
        <fullName evidence="2">GAF domain-containing protein</fullName>
    </submittedName>
</protein>
<dbReference type="InterPro" id="IPR029016">
    <property type="entry name" value="GAF-like_dom_sf"/>
</dbReference>
<dbReference type="Pfam" id="PF13185">
    <property type="entry name" value="GAF_2"/>
    <property type="match status" value="1"/>
</dbReference>
<comment type="caution">
    <text evidence="2">The sequence shown here is derived from an EMBL/GenBank/DDBJ whole genome shotgun (WGS) entry which is preliminary data.</text>
</comment>
<organism evidence="2 3">
    <name type="scientific">Paenibacillus validus</name>
    <dbReference type="NCBI Taxonomy" id="44253"/>
    <lineage>
        <taxon>Bacteria</taxon>
        <taxon>Bacillati</taxon>
        <taxon>Bacillota</taxon>
        <taxon>Bacilli</taxon>
        <taxon>Bacillales</taxon>
        <taxon>Paenibacillaceae</taxon>
        <taxon>Paenibacillus</taxon>
    </lineage>
</organism>
<keyword evidence="3" id="KW-1185">Reference proteome</keyword>
<feature type="domain" description="GAF" evidence="1">
    <location>
        <begin position="12"/>
        <end position="131"/>
    </location>
</feature>
<dbReference type="EMBL" id="WNZX01000001">
    <property type="protein sequence ID" value="MUG69328.1"/>
    <property type="molecule type" value="Genomic_DNA"/>
</dbReference>
<gene>
    <name evidence="2" type="ORF">GNP93_01430</name>
</gene>
<evidence type="ECO:0000313" key="3">
    <source>
        <dbReference type="Proteomes" id="UP000450917"/>
    </source>
</evidence>
<dbReference type="InterPro" id="IPR003018">
    <property type="entry name" value="GAF"/>
</dbReference>
<proteinExistence type="predicted"/>
<evidence type="ECO:0000313" key="2">
    <source>
        <dbReference type="EMBL" id="MUG69328.1"/>
    </source>
</evidence>
<dbReference type="Gene3D" id="3.30.450.40">
    <property type="match status" value="1"/>
</dbReference>